<dbReference type="PROSITE" id="PS50011">
    <property type="entry name" value="PROTEIN_KINASE_DOM"/>
    <property type="match status" value="1"/>
</dbReference>
<keyword evidence="6" id="KW-0067">ATP-binding</keyword>
<proteinExistence type="predicted"/>
<reference evidence="13" key="1">
    <citation type="journal article" date="2015" name="BMC Genomics">
        <title>Comparative genomics of Fructobacillus spp. and Leuconostoc spp. reveals niche-specific evolution of Fructobacillus spp.</title>
        <authorList>
            <person name="Endo A."/>
            <person name="Tanizawa Y."/>
            <person name="Tanaka N."/>
            <person name="Maeno S."/>
            <person name="Kumar H."/>
            <person name="Shiwa Y."/>
            <person name="Okada S."/>
            <person name="Yoshikawa H."/>
            <person name="Dicks L."/>
            <person name="Nakagawa J."/>
            <person name="Arita M."/>
        </authorList>
    </citation>
    <scope>NUCLEOTIDE SEQUENCE [LARGE SCALE GENOMIC DNA]</scope>
    <source>
        <strain evidence="13">F214-1</strain>
    </source>
</reference>
<evidence type="ECO:0000259" key="12">
    <source>
        <dbReference type="PROSITE" id="PS51178"/>
    </source>
</evidence>
<dbReference type="InterPro" id="IPR005543">
    <property type="entry name" value="PASTA_dom"/>
</dbReference>
<protein>
    <recommendedName>
        <fullName evidence="1">non-specific serine/threonine protein kinase</fullName>
        <ecNumber evidence="1">2.7.11.1</ecNumber>
    </recommendedName>
</protein>
<dbReference type="PANTHER" id="PTHR43289">
    <property type="entry name" value="MITOGEN-ACTIVATED PROTEIN KINASE KINASE KINASE 20-RELATED"/>
    <property type="match status" value="1"/>
</dbReference>
<keyword evidence="4" id="KW-0547">Nucleotide-binding</keyword>
<organism evidence="13">
    <name type="scientific">Fructobacillus tropaeoli</name>
    <dbReference type="NCBI Taxonomy" id="709323"/>
    <lineage>
        <taxon>Bacteria</taxon>
        <taxon>Bacillati</taxon>
        <taxon>Bacillota</taxon>
        <taxon>Bacilli</taxon>
        <taxon>Lactobacillales</taxon>
        <taxon>Lactobacillaceae</taxon>
        <taxon>Fructobacillus</taxon>
    </lineage>
</organism>
<dbReference type="SMART" id="SM00220">
    <property type="entry name" value="S_TKc"/>
    <property type="match status" value="1"/>
</dbReference>
<dbReference type="InterPro" id="IPR000719">
    <property type="entry name" value="Prot_kinase_dom"/>
</dbReference>
<dbReference type="InterPro" id="IPR011009">
    <property type="entry name" value="Kinase-like_dom_sf"/>
</dbReference>
<gene>
    <name evidence="13" type="ORF">FTRO_0012800</name>
</gene>
<feature type="transmembrane region" description="Helical" evidence="10">
    <location>
        <begin position="362"/>
        <end position="382"/>
    </location>
</feature>
<keyword evidence="3" id="KW-0808">Transferase</keyword>
<dbReference type="Pfam" id="PF03793">
    <property type="entry name" value="PASTA"/>
    <property type="match status" value="3"/>
</dbReference>
<dbReference type="Proteomes" id="UP000064514">
    <property type="component" value="Unassembled WGS sequence"/>
</dbReference>
<dbReference type="InterPro" id="IPR008271">
    <property type="entry name" value="Ser/Thr_kinase_AS"/>
</dbReference>
<evidence type="ECO:0000256" key="3">
    <source>
        <dbReference type="ARBA" id="ARBA00022679"/>
    </source>
</evidence>
<dbReference type="Gene3D" id="1.10.510.10">
    <property type="entry name" value="Transferase(Phosphotransferase) domain 1"/>
    <property type="match status" value="1"/>
</dbReference>
<keyword evidence="10" id="KW-0472">Membrane</keyword>
<feature type="domain" description="Protein kinase" evidence="11">
    <location>
        <begin position="11"/>
        <end position="271"/>
    </location>
</feature>
<dbReference type="Gene3D" id="3.30.200.20">
    <property type="entry name" value="Phosphorylase Kinase, domain 1"/>
    <property type="match status" value="1"/>
</dbReference>
<evidence type="ECO:0000256" key="6">
    <source>
        <dbReference type="ARBA" id="ARBA00022840"/>
    </source>
</evidence>
<feature type="domain" description="PASTA" evidence="12">
    <location>
        <begin position="383"/>
        <end position="450"/>
    </location>
</feature>
<dbReference type="NCBIfam" id="NF033483">
    <property type="entry name" value="PknB_PASTA_kin"/>
    <property type="match status" value="1"/>
</dbReference>
<keyword evidence="10" id="KW-0812">Transmembrane</keyword>
<name>A0A3F3HD94_9LACO</name>
<dbReference type="EC" id="2.7.11.1" evidence="1"/>
<dbReference type="CDD" id="cd06577">
    <property type="entry name" value="PASTA_pknB"/>
    <property type="match status" value="3"/>
</dbReference>
<keyword evidence="2 13" id="KW-0723">Serine/threonine-protein kinase</keyword>
<evidence type="ECO:0000259" key="11">
    <source>
        <dbReference type="PROSITE" id="PS50011"/>
    </source>
</evidence>
<sequence>MEQGTMIDHRYRVVRPLGGGGMANVYQAFDTYLNRDVTLKMIRLDIKDQPDAVERFQREAKSATALINDHIVQVYDAGEFDGSSYLVMEYVDGMDLKDYTQAHFPIPYHEVVDIMEQILDAVAAAHRAGIIHRDLKPQNILIDKQGQVKITDFGIATAKKSQSLTQVHTVIGSIHYLAPELPIGQHASAQSDIYALGVILYELLTNRVPYQGDTPEQVAYKHGNMPMPFVRDFDSQVPQPLENVILRATAKNPADRYFSAEDMADDLKTSLSKRRSQEKRYVPETSDETRLVDTDLSDRPYVADPDTLKDPEEGKSVTEQIIDYAKQGMSVKEIATKVDRTPKFVRQILSKNGVKYKSAKKWVVSLVMLLLLLAGIGGASYFESNYVTMPDVTNMSLNQAESKLSNAGLTVSSPTYASSKTVANGQVIKTKPGSGAYLKKGTSVSLVVSSGGNKVSLADYSGWSYGEAAAQLSGQGFTVKRKSQASSDVPSGEVISQSVAAFTSVDPSSTTITLTVSTGPSKVQVPNLVGKNQSDAISWANANRIQLSFNFTNSNQPSGQVIAQDTPSGSQITSDKTVTLTISSGQESSSNSNNNSNNSNNNASSSSSSSSSSSASSSSNNH</sequence>
<dbReference type="RefSeq" id="WP_059393239.1">
    <property type="nucleotide sequence ID" value="NZ_DF968078.1"/>
</dbReference>
<evidence type="ECO:0000256" key="2">
    <source>
        <dbReference type="ARBA" id="ARBA00022527"/>
    </source>
</evidence>
<dbReference type="FunFam" id="1.10.510.10:FF:000021">
    <property type="entry name" value="Serine/threonine protein kinase"/>
    <property type="match status" value="1"/>
</dbReference>
<dbReference type="Gene3D" id="1.10.10.60">
    <property type="entry name" value="Homeodomain-like"/>
    <property type="match status" value="1"/>
</dbReference>
<feature type="compositionally biased region" description="Low complexity" evidence="9">
    <location>
        <begin position="588"/>
        <end position="622"/>
    </location>
</feature>
<evidence type="ECO:0000256" key="5">
    <source>
        <dbReference type="ARBA" id="ARBA00022777"/>
    </source>
</evidence>
<feature type="compositionally biased region" description="Basic and acidic residues" evidence="9">
    <location>
        <begin position="278"/>
        <end position="292"/>
    </location>
</feature>
<accession>A0A3F3HD94</accession>
<feature type="region of interest" description="Disordered" evidence="9">
    <location>
        <begin position="554"/>
        <end position="573"/>
    </location>
</feature>
<dbReference type="PROSITE" id="PS00108">
    <property type="entry name" value="PROTEIN_KINASE_ST"/>
    <property type="match status" value="1"/>
</dbReference>
<dbReference type="EMBL" id="DF968078">
    <property type="protein sequence ID" value="GAP03733.1"/>
    <property type="molecule type" value="Genomic_DNA"/>
</dbReference>
<dbReference type="PROSITE" id="PS51178">
    <property type="entry name" value="PASTA"/>
    <property type="match status" value="3"/>
</dbReference>
<evidence type="ECO:0000313" key="13">
    <source>
        <dbReference type="EMBL" id="GAP03733.1"/>
    </source>
</evidence>
<feature type="region of interest" description="Disordered" evidence="9">
    <location>
        <begin position="269"/>
        <end position="292"/>
    </location>
</feature>
<dbReference type="GO" id="GO:0004674">
    <property type="term" value="F:protein serine/threonine kinase activity"/>
    <property type="evidence" value="ECO:0007669"/>
    <property type="project" value="UniProtKB-KW"/>
</dbReference>
<feature type="domain" description="PASTA" evidence="12">
    <location>
        <begin position="451"/>
        <end position="518"/>
    </location>
</feature>
<comment type="catalytic activity">
    <reaction evidence="7">
        <text>L-threonyl-[protein] + ATP = O-phospho-L-threonyl-[protein] + ADP + H(+)</text>
        <dbReference type="Rhea" id="RHEA:46608"/>
        <dbReference type="Rhea" id="RHEA-COMP:11060"/>
        <dbReference type="Rhea" id="RHEA-COMP:11605"/>
        <dbReference type="ChEBI" id="CHEBI:15378"/>
        <dbReference type="ChEBI" id="CHEBI:30013"/>
        <dbReference type="ChEBI" id="CHEBI:30616"/>
        <dbReference type="ChEBI" id="CHEBI:61977"/>
        <dbReference type="ChEBI" id="CHEBI:456216"/>
        <dbReference type="EC" id="2.7.11.1"/>
    </reaction>
</comment>
<feature type="region of interest" description="Disordered" evidence="9">
    <location>
        <begin position="581"/>
        <end position="622"/>
    </location>
</feature>
<evidence type="ECO:0000256" key="4">
    <source>
        <dbReference type="ARBA" id="ARBA00022741"/>
    </source>
</evidence>
<dbReference type="CDD" id="cd14014">
    <property type="entry name" value="STKc_PknB_like"/>
    <property type="match status" value="1"/>
</dbReference>
<dbReference type="AlphaFoldDB" id="A0A3F3HD94"/>
<feature type="domain" description="PASTA" evidence="12">
    <location>
        <begin position="519"/>
        <end position="584"/>
    </location>
</feature>
<evidence type="ECO:0000256" key="7">
    <source>
        <dbReference type="ARBA" id="ARBA00047899"/>
    </source>
</evidence>
<dbReference type="SUPFAM" id="SSF56112">
    <property type="entry name" value="Protein kinase-like (PK-like)"/>
    <property type="match status" value="1"/>
</dbReference>
<dbReference type="PANTHER" id="PTHR43289:SF34">
    <property type="entry name" value="SERINE_THREONINE-PROTEIN KINASE YBDM-RELATED"/>
    <property type="match status" value="1"/>
</dbReference>
<evidence type="ECO:0000256" key="1">
    <source>
        <dbReference type="ARBA" id="ARBA00012513"/>
    </source>
</evidence>
<dbReference type="GO" id="GO:0005524">
    <property type="term" value="F:ATP binding"/>
    <property type="evidence" value="ECO:0007669"/>
    <property type="project" value="UniProtKB-KW"/>
</dbReference>
<evidence type="ECO:0000256" key="8">
    <source>
        <dbReference type="ARBA" id="ARBA00048679"/>
    </source>
</evidence>
<dbReference type="STRING" id="709323.GCA_001047135_00279"/>
<dbReference type="SMART" id="SM00740">
    <property type="entry name" value="PASTA"/>
    <property type="match status" value="3"/>
</dbReference>
<evidence type="ECO:0000256" key="10">
    <source>
        <dbReference type="SAM" id="Phobius"/>
    </source>
</evidence>
<keyword evidence="5 13" id="KW-0418">Kinase</keyword>
<dbReference type="FunFam" id="3.30.200.20:FF:000035">
    <property type="entry name" value="Serine/threonine protein kinase Stk1"/>
    <property type="match status" value="1"/>
</dbReference>
<evidence type="ECO:0000256" key="9">
    <source>
        <dbReference type="SAM" id="MobiDB-lite"/>
    </source>
</evidence>
<comment type="catalytic activity">
    <reaction evidence="8">
        <text>L-seryl-[protein] + ATP = O-phospho-L-seryl-[protein] + ADP + H(+)</text>
        <dbReference type="Rhea" id="RHEA:17989"/>
        <dbReference type="Rhea" id="RHEA-COMP:9863"/>
        <dbReference type="Rhea" id="RHEA-COMP:11604"/>
        <dbReference type="ChEBI" id="CHEBI:15378"/>
        <dbReference type="ChEBI" id="CHEBI:29999"/>
        <dbReference type="ChEBI" id="CHEBI:30616"/>
        <dbReference type="ChEBI" id="CHEBI:83421"/>
        <dbReference type="ChEBI" id="CHEBI:456216"/>
        <dbReference type="EC" id="2.7.11.1"/>
    </reaction>
</comment>
<dbReference type="Gene3D" id="3.30.10.20">
    <property type="match status" value="3"/>
</dbReference>
<dbReference type="Pfam" id="PF00069">
    <property type="entry name" value="Pkinase"/>
    <property type="match status" value="1"/>
</dbReference>
<keyword evidence="10" id="KW-1133">Transmembrane helix</keyword>